<feature type="region of interest" description="Disordered" evidence="3">
    <location>
        <begin position="66"/>
        <end position="104"/>
    </location>
</feature>
<keyword evidence="2" id="KW-0378">Hydrolase</keyword>
<feature type="compositionally biased region" description="Low complexity" evidence="3">
    <location>
        <begin position="66"/>
        <end position="103"/>
    </location>
</feature>
<keyword evidence="2" id="KW-0788">Thiol protease</keyword>
<evidence type="ECO:0000259" key="4">
    <source>
        <dbReference type="PROSITE" id="PS50235"/>
    </source>
</evidence>
<evidence type="ECO:0000256" key="2">
    <source>
        <dbReference type="RuleBase" id="RU366025"/>
    </source>
</evidence>
<dbReference type="Pfam" id="PF00443">
    <property type="entry name" value="UCH"/>
    <property type="match status" value="1"/>
</dbReference>
<dbReference type="GO" id="GO:0016579">
    <property type="term" value="P:protein deubiquitination"/>
    <property type="evidence" value="ECO:0007669"/>
    <property type="project" value="InterPro"/>
</dbReference>
<protein>
    <recommendedName>
        <fullName evidence="2">Ubiquitin carboxyl-terminal hydrolase</fullName>
        <ecNumber evidence="2">3.4.19.12</ecNumber>
    </recommendedName>
</protein>
<dbReference type="PANTHER" id="PTHR21646:SF23">
    <property type="entry name" value="UBIQUITIN CARBOXYL-TERMINAL HYDROLASE USP2"/>
    <property type="match status" value="1"/>
</dbReference>
<dbReference type="InterPro" id="IPR050185">
    <property type="entry name" value="Ub_carboxyl-term_hydrolase"/>
</dbReference>
<dbReference type="GO" id="GO:0006508">
    <property type="term" value="P:proteolysis"/>
    <property type="evidence" value="ECO:0007669"/>
    <property type="project" value="UniProtKB-KW"/>
</dbReference>
<feature type="compositionally biased region" description="Basic and acidic residues" evidence="3">
    <location>
        <begin position="146"/>
        <end position="158"/>
    </location>
</feature>
<feature type="non-terminal residue" evidence="5">
    <location>
        <position position="1"/>
    </location>
</feature>
<organism evidence="5">
    <name type="scientific">Clastoptera arizonana</name>
    <name type="common">Arizona spittle bug</name>
    <dbReference type="NCBI Taxonomy" id="38151"/>
    <lineage>
        <taxon>Eukaryota</taxon>
        <taxon>Metazoa</taxon>
        <taxon>Ecdysozoa</taxon>
        <taxon>Arthropoda</taxon>
        <taxon>Hexapoda</taxon>
        <taxon>Insecta</taxon>
        <taxon>Pterygota</taxon>
        <taxon>Neoptera</taxon>
        <taxon>Paraneoptera</taxon>
        <taxon>Hemiptera</taxon>
        <taxon>Auchenorrhyncha</taxon>
        <taxon>Cercopoidea</taxon>
        <taxon>Clastopteridae</taxon>
        <taxon>Clastoptera</taxon>
    </lineage>
</organism>
<feature type="region of interest" description="Disordered" evidence="3">
    <location>
        <begin position="1"/>
        <end position="24"/>
    </location>
</feature>
<dbReference type="EC" id="3.4.19.12" evidence="2"/>
<comment type="similarity">
    <text evidence="2">Belongs to the peptidase C19 family.</text>
</comment>
<feature type="region of interest" description="Disordered" evidence="3">
    <location>
        <begin position="206"/>
        <end position="226"/>
    </location>
</feature>
<reference evidence="5" key="1">
    <citation type="submission" date="2015-12" db="EMBL/GenBank/DDBJ databases">
        <title>De novo transcriptome assembly of four potential Pierce s Disease insect vectors from Arizona vineyards.</title>
        <authorList>
            <person name="Tassone E.E."/>
        </authorList>
    </citation>
    <scope>NUCLEOTIDE SEQUENCE</scope>
</reference>
<feature type="region of interest" description="Disordered" evidence="3">
    <location>
        <begin position="138"/>
        <end position="158"/>
    </location>
</feature>
<keyword evidence="2" id="KW-0833">Ubl conjugation pathway</keyword>
<accession>A0A1B6DL05</accession>
<name>A0A1B6DL05_9HEMI</name>
<dbReference type="InterPro" id="IPR001394">
    <property type="entry name" value="Peptidase_C19_UCH"/>
</dbReference>
<dbReference type="InterPro" id="IPR038765">
    <property type="entry name" value="Papain-like_cys_pep_sf"/>
</dbReference>
<dbReference type="EMBL" id="GEDC01010970">
    <property type="protein sequence ID" value="JAS26328.1"/>
    <property type="molecule type" value="Transcribed_RNA"/>
</dbReference>
<dbReference type="Gene3D" id="3.90.70.10">
    <property type="entry name" value="Cysteine proteinases"/>
    <property type="match status" value="1"/>
</dbReference>
<dbReference type="PROSITE" id="PS50235">
    <property type="entry name" value="USP_3"/>
    <property type="match status" value="1"/>
</dbReference>
<dbReference type="PROSITE" id="PS00972">
    <property type="entry name" value="USP_1"/>
    <property type="match status" value="1"/>
</dbReference>
<dbReference type="InterPro" id="IPR028889">
    <property type="entry name" value="USP"/>
</dbReference>
<dbReference type="SUPFAM" id="SSF54001">
    <property type="entry name" value="Cysteine proteinases"/>
    <property type="match status" value="1"/>
</dbReference>
<dbReference type="CDD" id="cd02674">
    <property type="entry name" value="Peptidase_C19R"/>
    <property type="match status" value="1"/>
</dbReference>
<dbReference type="InterPro" id="IPR018200">
    <property type="entry name" value="USP_CS"/>
</dbReference>
<comment type="catalytic activity">
    <reaction evidence="1 2">
        <text>Thiol-dependent hydrolysis of ester, thioester, amide, peptide and isopeptide bonds formed by the C-terminal Gly of ubiquitin (a 76-residue protein attached to proteins as an intracellular targeting signal).</text>
        <dbReference type="EC" id="3.4.19.12"/>
    </reaction>
</comment>
<evidence type="ECO:0000313" key="5">
    <source>
        <dbReference type="EMBL" id="JAS26328.1"/>
    </source>
</evidence>
<sequence length="574" mass="64080">SYSSYNINRSRDPSKSSDFLKSSPSSLIRKYSVTGASSYGDLWSRSPSSCVSGAAKSSFISKSLLRPPRSYSTTSSRISSISSSPTWKKTSLTTSSPLSPKTSLEVKDANLNSLSEINTDDSNSNKALRVEKYIKISNSQNSGENHPNDVDSKEVTPEKCESKTIEVADTELADKINNVNIKVTVLEDVAANGKTQDIECDELAPNPLQEKNDSAEDSINGTSGGIKTRTVQSQEAKGLIGLKNIGNTCFLNSVVQCLSNTKLLMEYITSKQYLNDIRLDTKGSLMKAFGDLIQNIWQSSSSCALNTGSFKNQVQRYAPRFDGYLQHDAQEFLRYLLEGLHEDINRVTTKQKMVLPDISDDLTDNQKAQESWKRYLRIDNSKIVDIFVGQLKSTLQCTTCKHCSTTFEAFWDLSLSLPKTSGEISLSQCLELFTSEEILDGDEMPTCSKCKCRRKCKKRFLIHKFPQVLVLHLKRFSPSERYRKISVAVDFPVNALDMSQYAAQSHTKAEYNLYAVANHNGTASSGHYTAYCKHPQTAQWHHYNDTWVTTQSVNDLVSASGYVLFYEQISSTRL</sequence>
<feature type="domain" description="USP" evidence="4">
    <location>
        <begin position="240"/>
        <end position="569"/>
    </location>
</feature>
<dbReference type="AlphaFoldDB" id="A0A1B6DL05"/>
<evidence type="ECO:0000256" key="1">
    <source>
        <dbReference type="ARBA" id="ARBA00000707"/>
    </source>
</evidence>
<gene>
    <name evidence="5" type="ORF">g.32548</name>
</gene>
<dbReference type="GO" id="GO:0004843">
    <property type="term" value="F:cysteine-type deubiquitinase activity"/>
    <property type="evidence" value="ECO:0007669"/>
    <property type="project" value="UniProtKB-UniRule"/>
</dbReference>
<dbReference type="PROSITE" id="PS00973">
    <property type="entry name" value="USP_2"/>
    <property type="match status" value="1"/>
</dbReference>
<dbReference type="FunFam" id="3.90.70.10:FF:000083">
    <property type="entry name" value="Uncharacterized protein, isoform B"/>
    <property type="match status" value="1"/>
</dbReference>
<dbReference type="PANTHER" id="PTHR21646">
    <property type="entry name" value="UBIQUITIN CARBOXYL-TERMINAL HYDROLASE"/>
    <property type="match status" value="1"/>
</dbReference>
<evidence type="ECO:0000256" key="3">
    <source>
        <dbReference type="SAM" id="MobiDB-lite"/>
    </source>
</evidence>
<keyword evidence="2" id="KW-0645">Protease</keyword>
<proteinExistence type="inferred from homology"/>